<feature type="compositionally biased region" description="Polar residues" evidence="2">
    <location>
        <begin position="47"/>
        <end position="57"/>
    </location>
</feature>
<dbReference type="InterPro" id="IPR002110">
    <property type="entry name" value="Ankyrin_rpt"/>
</dbReference>
<dbReference type="PROSITE" id="PS50088">
    <property type="entry name" value="ANK_REPEAT"/>
    <property type="match status" value="1"/>
</dbReference>
<evidence type="ECO:0000313" key="4">
    <source>
        <dbReference type="Proteomes" id="UP000546213"/>
    </source>
</evidence>
<evidence type="ECO:0000313" key="3">
    <source>
        <dbReference type="EMBL" id="KAF5587025.1"/>
    </source>
</evidence>
<name>A0A8H5L609_9HYPO</name>
<reference evidence="3 4" key="1">
    <citation type="submission" date="2020-05" db="EMBL/GenBank/DDBJ databases">
        <title>Identification and distribution of gene clusters putatively required for synthesis of sphingolipid metabolism inhibitors in phylogenetically diverse species of the filamentous fungus Fusarium.</title>
        <authorList>
            <person name="Kim H.-S."/>
            <person name="Busman M."/>
            <person name="Brown D.W."/>
            <person name="Divon H."/>
            <person name="Uhlig S."/>
            <person name="Proctor R.H."/>
        </authorList>
    </citation>
    <scope>NUCLEOTIDE SEQUENCE [LARGE SCALE GENOMIC DNA]</scope>
    <source>
        <strain evidence="3 4">NRRL 36939</strain>
    </source>
</reference>
<comment type="caution">
    <text evidence="3">The sequence shown here is derived from an EMBL/GenBank/DDBJ whole genome shotgun (WGS) entry which is preliminary data.</text>
</comment>
<protein>
    <recommendedName>
        <fullName evidence="5">Ankyrin</fullName>
    </recommendedName>
</protein>
<keyword evidence="4" id="KW-1185">Reference proteome</keyword>
<gene>
    <name evidence="3" type="ORF">FPCIR_7701</name>
</gene>
<sequence length="1083" mass="122886">MAEIPDNSKSPIPSSVFDSDADDADFTSPVLLPLTVSIDDDGAGQLSAPQTNNTAQLSEPREIISSGDSPSLLQAELKRPVLAGTYFNEPAYLVQLQLHLSLSGGNRSWLRRIQTVDIHVLVEDAPRDDAQNASDDCDSSDSDYEEEEFPHPAIVKAFPSPSGWEGTPQSAEVSLTHGIGLQVGYTPASVSYNIGESRTWTKTGAVKVKVAHKGPGQNKLHVRVEESSVDKAGVPDYLLVPFIIRHRSRRFRMRVGIHARFGFWRGKLAEVVPILGRADEPLFFDPLVMRRAMEKGRRGVNGEKVVEWRGALDEVALQKYSSLVDKNATQARVVVAGIARQHPAPIWDFSYNIANSMFIEIFTKWQSFWASSPAELDLPLWHSSLEGKILWISEDIELIGKQLIQLETSADDIMQEQLGPIMMGRCRDRSGQWKGELDDLQALVTSLKQDISHCSCHKKRTINGMFWHLQYSPLAEIFKACDNPACSVRRYRFDLQLTLYRYGIPLKAALGFDLITEPGRYSLQPCLLIETVVDFDAPGFVILEKLALEETDWVTAETELKDLYKSCPGFVNQVNPLGRGYLEDGLPLHKLGTLTPRSLLKQVCWMMKQDHFTDYMVSLETLRCDFKNVVPTWDEWPAPFYFRPDPFDSQFMRAFLQKNPDASFKLCLERTTSPFEKIVNFLGQSTLHVSVWRPQRMAQLLAAGHPVDLCDRNGVPPVMYAAAMNIPDAVMMLIRHGADICPRKKDFNILGLVAMAGNWDLIWQIVDFAAETYLELIPALFRSLLLELPKIRNEACYAAHDPGGQNGCINFWSWVISKLGSPNFSFQDGTTLMQMTWDSQSARALIDLGFDKFDQEEGGLLVHIASLHDPSLFQFAVANGGDVHVRNDWCSVIVGKLLYDLLQCKWKVFPTFWDTLQFLVDRGAPILTPDESMWILAWLEMVESKRPVVEAKEVTLAALRQISFDEADLHHACCTFYKPDLDSNISDRFWDIQEQMKIDELNRDMEELAGKAYPELKIEVMVRLRCQWRTRYELWRRLEVPPRARQIFRSRIMEEYNDLLEVIRTSEHPKIPEPLLSSWDGII</sequence>
<dbReference type="InterPro" id="IPR036770">
    <property type="entry name" value="Ankyrin_rpt-contain_sf"/>
</dbReference>
<dbReference type="Gene3D" id="1.25.40.20">
    <property type="entry name" value="Ankyrin repeat-containing domain"/>
    <property type="match status" value="1"/>
</dbReference>
<feature type="repeat" description="ANK" evidence="1">
    <location>
        <begin position="713"/>
        <end position="745"/>
    </location>
</feature>
<evidence type="ECO:0008006" key="5">
    <source>
        <dbReference type="Google" id="ProtNLM"/>
    </source>
</evidence>
<feature type="region of interest" description="Disordered" evidence="2">
    <location>
        <begin position="42"/>
        <end position="68"/>
    </location>
</feature>
<proteinExistence type="predicted"/>
<accession>A0A8H5L609</accession>
<evidence type="ECO:0000256" key="2">
    <source>
        <dbReference type="SAM" id="MobiDB-lite"/>
    </source>
</evidence>
<dbReference type="SUPFAM" id="SSF48403">
    <property type="entry name" value="Ankyrin repeat"/>
    <property type="match status" value="1"/>
</dbReference>
<feature type="region of interest" description="Disordered" evidence="2">
    <location>
        <begin position="1"/>
        <end position="21"/>
    </location>
</feature>
<dbReference type="AlphaFoldDB" id="A0A8H5L609"/>
<evidence type="ECO:0000256" key="1">
    <source>
        <dbReference type="PROSITE-ProRule" id="PRU00023"/>
    </source>
</evidence>
<keyword evidence="1" id="KW-0040">ANK repeat</keyword>
<organism evidence="3 4">
    <name type="scientific">Fusarium pseudocircinatum</name>
    <dbReference type="NCBI Taxonomy" id="56676"/>
    <lineage>
        <taxon>Eukaryota</taxon>
        <taxon>Fungi</taxon>
        <taxon>Dikarya</taxon>
        <taxon>Ascomycota</taxon>
        <taxon>Pezizomycotina</taxon>
        <taxon>Sordariomycetes</taxon>
        <taxon>Hypocreomycetidae</taxon>
        <taxon>Hypocreales</taxon>
        <taxon>Nectriaceae</taxon>
        <taxon>Fusarium</taxon>
        <taxon>Fusarium fujikuroi species complex</taxon>
    </lineage>
</organism>
<dbReference type="EMBL" id="JAAOAS010000184">
    <property type="protein sequence ID" value="KAF5587025.1"/>
    <property type="molecule type" value="Genomic_DNA"/>
</dbReference>
<dbReference type="Proteomes" id="UP000546213">
    <property type="component" value="Unassembled WGS sequence"/>
</dbReference>
<dbReference type="OrthoDB" id="3200163at2759"/>